<dbReference type="GO" id="GO:0016020">
    <property type="term" value="C:membrane"/>
    <property type="evidence" value="ECO:0007669"/>
    <property type="project" value="UniProtKB-SubCell"/>
</dbReference>
<evidence type="ECO:0000256" key="5">
    <source>
        <dbReference type="ARBA" id="ARBA00023136"/>
    </source>
</evidence>
<dbReference type="InterPro" id="IPR002048">
    <property type="entry name" value="EF_hand_dom"/>
</dbReference>
<dbReference type="PANTHER" id="PTHR28128:SF1">
    <property type="entry name" value="GOLGI APPARATUS MEMBRANE PROTEIN TVP15"/>
    <property type="match status" value="1"/>
</dbReference>
<dbReference type="SMART" id="SM00054">
    <property type="entry name" value="EFh"/>
    <property type="match status" value="4"/>
</dbReference>
<evidence type="ECO:0000313" key="9">
    <source>
        <dbReference type="Proteomes" id="UP001165082"/>
    </source>
</evidence>
<dbReference type="CDD" id="cd00051">
    <property type="entry name" value="EFh"/>
    <property type="match status" value="2"/>
</dbReference>
<dbReference type="InterPro" id="IPR013714">
    <property type="entry name" value="Golgi_TVP15"/>
</dbReference>
<feature type="domain" description="EF-hand" evidence="7">
    <location>
        <begin position="735"/>
        <end position="770"/>
    </location>
</feature>
<keyword evidence="2 6" id="KW-0812">Transmembrane</keyword>
<dbReference type="OrthoDB" id="26525at2759"/>
<evidence type="ECO:0000256" key="6">
    <source>
        <dbReference type="SAM" id="Phobius"/>
    </source>
</evidence>
<keyword evidence="5 6" id="KW-0472">Membrane</keyword>
<evidence type="ECO:0000256" key="1">
    <source>
        <dbReference type="ARBA" id="ARBA00004141"/>
    </source>
</evidence>
<proteinExistence type="predicted"/>
<dbReference type="Gene3D" id="1.10.238.10">
    <property type="entry name" value="EF-hand"/>
    <property type="match status" value="2"/>
</dbReference>
<dbReference type="GO" id="GO:0005509">
    <property type="term" value="F:calcium ion binding"/>
    <property type="evidence" value="ECO:0007669"/>
    <property type="project" value="InterPro"/>
</dbReference>
<evidence type="ECO:0000256" key="2">
    <source>
        <dbReference type="ARBA" id="ARBA00022692"/>
    </source>
</evidence>
<feature type="transmembrane region" description="Helical" evidence="6">
    <location>
        <begin position="338"/>
        <end position="357"/>
    </location>
</feature>
<dbReference type="InterPro" id="IPR018247">
    <property type="entry name" value="EF_Hand_1_Ca_BS"/>
</dbReference>
<feature type="transmembrane region" description="Helical" evidence="6">
    <location>
        <begin position="363"/>
        <end position="382"/>
    </location>
</feature>
<dbReference type="SUPFAM" id="SSF47473">
    <property type="entry name" value="EF-hand"/>
    <property type="match status" value="1"/>
</dbReference>
<name>A0A9W7E5Y3_9STRA</name>
<organism evidence="8 9">
    <name type="scientific">Triparma retinervis</name>
    <dbReference type="NCBI Taxonomy" id="2557542"/>
    <lineage>
        <taxon>Eukaryota</taxon>
        <taxon>Sar</taxon>
        <taxon>Stramenopiles</taxon>
        <taxon>Ochrophyta</taxon>
        <taxon>Bolidophyceae</taxon>
        <taxon>Parmales</taxon>
        <taxon>Triparmaceae</taxon>
        <taxon>Triparma</taxon>
    </lineage>
</organism>
<dbReference type="Pfam" id="PF08507">
    <property type="entry name" value="COPI_assoc"/>
    <property type="match status" value="1"/>
</dbReference>
<sequence length="805" mass="89384">MIDVYHSVPSEVLDLLYSEATASASSEDEKDKAQEFVAIVRNIMDQPTDHLVRLLVPLWCIVVNVSDLLETSEKWDADPEKQVGSAKQMNDLMELGIKRCSKHVARFHHELTLLPKSIQDGALSQLPEDARKAAEPVLELTMGMIEKDVEELFVTMAREAMPKKHEEKEPPRAVEIHLDDDYAAVTADAVQKKAYEDKFRKELAKSLGVDPSRIKITGLESGSVIVKFEISGNGDEDGGEKGADKTSSVLVEQLQSQIKDKASPIYKGELLSKTKTEVAVKVTDLPMVEETEEEKKLKKDREFRKMMKKGLTVGKVIMRTESRRLAKWVRESPTSMRALSFVCGVLLLFSAVFGFVMDLFSGQFSAFMISFWLILFSLLIIVTEAKVKAFENFAGPALRSYMQIFSTVEGRGVWLCLVGLLAMSLLSKGSWQNFLSFTSGLISVLVGLTSIVMGKIAARKARELREKLHDEENVRAEFKAADRDGNGTLDVEELGELCQKLGSQMGQNQLEMTLRTLDDDGNGGIDIDEFLKWFRGEESIEGGDEETGGVPVGKETPVEQMKEMKLKAKQTPTVLLIVNVTLGACVCLSGIMGAVGVWKNHIGSFVLSLVDLWILVLGLFMVFLEASKSWCTCACVESKAAGDFDNMVLDRSGGFIGKAKSWIFDNYFKALDTVVGRGVFFWFIAALSIATYEKDVGLEGLVGIFTGLAVMVVGVVNVVVGMAANAKFKQLRDKISKEALEAKFVEADTDRSGELDFEELGKFCDELGMNFTHREFELLVQSLDADCSGTVSWDEFKQWWSREFL</sequence>
<comment type="caution">
    <text evidence="8">The sequence shown here is derived from an EMBL/GenBank/DDBJ whole genome shotgun (WGS) entry which is preliminary data.</text>
</comment>
<feature type="transmembrane region" description="Helical" evidence="6">
    <location>
        <begin position="604"/>
        <end position="624"/>
    </location>
</feature>
<feature type="transmembrane region" description="Helical" evidence="6">
    <location>
        <begin position="412"/>
        <end position="431"/>
    </location>
</feature>
<keyword evidence="3" id="KW-0106">Calcium</keyword>
<dbReference type="EMBL" id="BRXZ01003995">
    <property type="protein sequence ID" value="GMH66350.1"/>
    <property type="molecule type" value="Genomic_DNA"/>
</dbReference>
<evidence type="ECO:0000256" key="3">
    <source>
        <dbReference type="ARBA" id="ARBA00022837"/>
    </source>
</evidence>
<feature type="transmembrane region" description="Helical" evidence="6">
    <location>
        <begin position="674"/>
        <end position="692"/>
    </location>
</feature>
<dbReference type="AlphaFoldDB" id="A0A9W7E5Y3"/>
<accession>A0A9W7E5Y3</accession>
<dbReference type="PANTHER" id="PTHR28128">
    <property type="entry name" value="GOLGI APPARATUS MEMBRANE PROTEIN TVP15"/>
    <property type="match status" value="1"/>
</dbReference>
<keyword evidence="9" id="KW-1185">Reference proteome</keyword>
<evidence type="ECO:0000256" key="4">
    <source>
        <dbReference type="ARBA" id="ARBA00022989"/>
    </source>
</evidence>
<feature type="transmembrane region" description="Helical" evidence="6">
    <location>
        <begin position="704"/>
        <end position="724"/>
    </location>
</feature>
<comment type="subcellular location">
    <subcellularLocation>
        <location evidence="1">Membrane</location>
        <topology evidence="1">Multi-pass membrane protein</topology>
    </subcellularLocation>
</comment>
<gene>
    <name evidence="8" type="ORF">TrRE_jg573</name>
</gene>
<keyword evidence="4 6" id="KW-1133">Transmembrane helix</keyword>
<dbReference type="Proteomes" id="UP001165082">
    <property type="component" value="Unassembled WGS sequence"/>
</dbReference>
<dbReference type="Pfam" id="PF13499">
    <property type="entry name" value="EF-hand_7"/>
    <property type="match status" value="2"/>
</dbReference>
<dbReference type="PROSITE" id="PS50222">
    <property type="entry name" value="EF_HAND_2"/>
    <property type="match status" value="3"/>
</dbReference>
<feature type="domain" description="EF-hand" evidence="7">
    <location>
        <begin position="505"/>
        <end position="540"/>
    </location>
</feature>
<evidence type="ECO:0000313" key="8">
    <source>
        <dbReference type="EMBL" id="GMH66350.1"/>
    </source>
</evidence>
<dbReference type="PROSITE" id="PS00018">
    <property type="entry name" value="EF_HAND_1"/>
    <property type="match status" value="3"/>
</dbReference>
<dbReference type="InterPro" id="IPR011992">
    <property type="entry name" value="EF-hand-dom_pair"/>
</dbReference>
<evidence type="ECO:0000259" key="7">
    <source>
        <dbReference type="PROSITE" id="PS50222"/>
    </source>
</evidence>
<feature type="domain" description="EF-hand" evidence="7">
    <location>
        <begin position="469"/>
        <end position="504"/>
    </location>
</feature>
<feature type="transmembrane region" description="Helical" evidence="6">
    <location>
        <begin position="437"/>
        <end position="458"/>
    </location>
</feature>
<reference evidence="8" key="1">
    <citation type="submission" date="2022-07" db="EMBL/GenBank/DDBJ databases">
        <title>Genome analysis of Parmales, a sister group of diatoms, reveals the evolutionary specialization of diatoms from phago-mixotrophs to photoautotrophs.</title>
        <authorList>
            <person name="Ban H."/>
            <person name="Sato S."/>
            <person name="Yoshikawa S."/>
            <person name="Kazumasa Y."/>
            <person name="Nakamura Y."/>
            <person name="Ichinomiya M."/>
            <person name="Saitoh K."/>
            <person name="Sato N."/>
            <person name="Blanc-Mathieu R."/>
            <person name="Endo H."/>
            <person name="Kuwata A."/>
            <person name="Ogata H."/>
        </authorList>
    </citation>
    <scope>NUCLEOTIDE SEQUENCE</scope>
</reference>
<feature type="transmembrane region" description="Helical" evidence="6">
    <location>
        <begin position="574"/>
        <end position="598"/>
    </location>
</feature>
<protein>
    <recommendedName>
        <fullName evidence="7">EF-hand domain-containing protein</fullName>
    </recommendedName>
</protein>